<dbReference type="EMBL" id="JBCGDC010000011">
    <property type="protein sequence ID" value="MFB6392580.1"/>
    <property type="molecule type" value="Genomic_DNA"/>
</dbReference>
<evidence type="ECO:0000256" key="1">
    <source>
        <dbReference type="SAM" id="Phobius"/>
    </source>
</evidence>
<keyword evidence="1" id="KW-1133">Transmembrane helix</keyword>
<keyword evidence="1" id="KW-0472">Membrane</keyword>
<dbReference type="Proteomes" id="UP001582793">
    <property type="component" value="Unassembled WGS sequence"/>
</dbReference>
<sequence length="92" mass="9938">MSEKTKPLPAATVKAIRKAGLAAEDNDDAVLFFLAGFMVGAVWCPGLGTDLWAAYWRAEPVVRCTSRDAAVQHILDRRDAEQPRVARAGGGR</sequence>
<reference evidence="2 3" key="1">
    <citation type="submission" date="2024-04" db="EMBL/GenBank/DDBJ databases">
        <title>Polymorphospora sp. isolated from Baiyangdian Lake in Xiong'an New Area.</title>
        <authorList>
            <person name="Zhang X."/>
            <person name="Liu J."/>
        </authorList>
    </citation>
    <scope>NUCLEOTIDE SEQUENCE [LARGE SCALE GENOMIC DNA]</scope>
    <source>
        <strain evidence="2 3">2-325</strain>
    </source>
</reference>
<keyword evidence="1" id="KW-0812">Transmembrane</keyword>
<organism evidence="2 3">
    <name type="scientific">Polymorphospora lycopeni</name>
    <dbReference type="NCBI Taxonomy" id="3140240"/>
    <lineage>
        <taxon>Bacteria</taxon>
        <taxon>Bacillati</taxon>
        <taxon>Actinomycetota</taxon>
        <taxon>Actinomycetes</taxon>
        <taxon>Micromonosporales</taxon>
        <taxon>Micromonosporaceae</taxon>
        <taxon>Polymorphospora</taxon>
    </lineage>
</organism>
<protein>
    <submittedName>
        <fullName evidence="2">Uncharacterized protein</fullName>
    </submittedName>
</protein>
<name>A0ABV5CKX6_9ACTN</name>
<evidence type="ECO:0000313" key="2">
    <source>
        <dbReference type="EMBL" id="MFB6392580.1"/>
    </source>
</evidence>
<accession>A0ABV5CKX6</accession>
<evidence type="ECO:0000313" key="3">
    <source>
        <dbReference type="Proteomes" id="UP001582793"/>
    </source>
</evidence>
<proteinExistence type="predicted"/>
<gene>
    <name evidence="2" type="ORF">AAFH96_05610</name>
</gene>
<comment type="caution">
    <text evidence="2">The sequence shown here is derived from an EMBL/GenBank/DDBJ whole genome shotgun (WGS) entry which is preliminary data.</text>
</comment>
<dbReference type="RefSeq" id="WP_375733295.1">
    <property type="nucleotide sequence ID" value="NZ_JBCGDC010000011.1"/>
</dbReference>
<keyword evidence="3" id="KW-1185">Reference proteome</keyword>
<feature type="transmembrane region" description="Helical" evidence="1">
    <location>
        <begin position="30"/>
        <end position="53"/>
    </location>
</feature>